<dbReference type="KEGG" id="nao:Y958_14095"/>
<dbReference type="Pfam" id="PF13692">
    <property type="entry name" value="Glyco_trans_1_4"/>
    <property type="match status" value="1"/>
</dbReference>
<accession>A0A248JVF3</accession>
<evidence type="ECO:0000313" key="2">
    <source>
        <dbReference type="Proteomes" id="UP000197153"/>
    </source>
</evidence>
<keyword evidence="2" id="KW-1185">Reference proteome</keyword>
<proteinExistence type="predicted"/>
<dbReference type="SUPFAM" id="SSF53756">
    <property type="entry name" value="UDP-Glycosyltransferase/glycogen phosphorylase"/>
    <property type="match status" value="1"/>
</dbReference>
<sequence length="372" mass="40065">MPPLPPPAPRPLGRVLALPRYDRLGASSRLRFFDPQPHLAAAGLDVSTAPFFDDGYLRRLYAGQPVRGWTLADRYRRRMAALKAAGRTDLLWIEKEALPWLPAGVERRLFGGRPYVLDFDDAWHLRYAGHRLAPLRRLLGDKLERLVAGATLTVVANDALASWAEAAGARRLLRLPTPVDLARYQAALAPNRPPGDRPPGEFRVGWIGTPSSARYLAALAEPLAALAASGPLTLVTIARHPVALPGVPEEFIPWSEAGETAALAGIDAGIMPLPHTPFAQGKSGFKLLQYMAAGKAVVASPVGENRRIVADGVTGLWADSPEGWVQALEALRGDLDLRHRLAAAGRDLVAREYDLAVLGPRLAAALAQVARG</sequence>
<gene>
    <name evidence="1" type="ORF">Y958_14095</name>
</gene>
<reference evidence="1 2" key="1">
    <citation type="submission" date="2017-06" db="EMBL/GenBank/DDBJ databases">
        <title>Complete genome sequence of Nitrospirillum amazonense strain CBAmC, an endophytic nitrogen-fixing and plant growth-promoting bacterium, isolated from sugarcane.</title>
        <authorList>
            <person name="Schwab S."/>
            <person name="dos Santos Teixeira K.R."/>
            <person name="Simoes Araujo J.L."/>
            <person name="Soares Vidal M."/>
            <person name="Borges de Freitas H.R."/>
            <person name="Rivello Crivelaro A.L."/>
            <person name="Bueno de Camargo Nunes A."/>
            <person name="dos Santos C.M."/>
            <person name="Palmeira da Silva Rosa D."/>
            <person name="da Silva Padilha D."/>
            <person name="da Silva E."/>
            <person name="Araujo Terra L."/>
            <person name="Soares Mendes V."/>
            <person name="Farinelli L."/>
            <person name="Magalhaes Cruz L."/>
            <person name="Baldani J.I."/>
        </authorList>
    </citation>
    <scope>NUCLEOTIDE SEQUENCE [LARGE SCALE GENOMIC DNA]</scope>
    <source>
        <strain evidence="1 2">CBAmC</strain>
    </source>
</reference>
<dbReference type="AlphaFoldDB" id="A0A248JVF3"/>
<name>A0A248JVF3_9PROT</name>
<dbReference type="Proteomes" id="UP000197153">
    <property type="component" value="Chromosome 2"/>
</dbReference>
<dbReference type="EMBL" id="CP022111">
    <property type="protein sequence ID" value="ASG22108.1"/>
    <property type="molecule type" value="Genomic_DNA"/>
</dbReference>
<dbReference type="GO" id="GO:0016740">
    <property type="term" value="F:transferase activity"/>
    <property type="evidence" value="ECO:0007669"/>
    <property type="project" value="UniProtKB-KW"/>
</dbReference>
<keyword evidence="1" id="KW-0808">Transferase</keyword>
<evidence type="ECO:0000313" key="1">
    <source>
        <dbReference type="EMBL" id="ASG22108.1"/>
    </source>
</evidence>
<organism evidence="1 2">
    <name type="scientific">Nitrospirillum viridazoti CBAmc</name>
    <dbReference type="NCBI Taxonomy" id="1441467"/>
    <lineage>
        <taxon>Bacteria</taxon>
        <taxon>Pseudomonadati</taxon>
        <taxon>Pseudomonadota</taxon>
        <taxon>Alphaproteobacteria</taxon>
        <taxon>Rhodospirillales</taxon>
        <taxon>Azospirillaceae</taxon>
        <taxon>Nitrospirillum</taxon>
        <taxon>Nitrospirillum viridazoti</taxon>
    </lineage>
</organism>
<dbReference type="Gene3D" id="3.40.50.2000">
    <property type="entry name" value="Glycogen Phosphorylase B"/>
    <property type="match status" value="1"/>
</dbReference>
<protein>
    <submittedName>
        <fullName evidence="1">Glycosyl transferase, group 1</fullName>
    </submittedName>
</protein>